<evidence type="ECO:0000313" key="9">
    <source>
        <dbReference type="Proteomes" id="UP000609651"/>
    </source>
</evidence>
<dbReference type="Pfam" id="PF13396">
    <property type="entry name" value="PLDc_N"/>
    <property type="match status" value="1"/>
</dbReference>
<dbReference type="InterPro" id="IPR027379">
    <property type="entry name" value="CLS_N"/>
</dbReference>
<organism evidence="8 9">
    <name type="scientific">Alienimonas chondri</name>
    <dbReference type="NCBI Taxonomy" id="2681879"/>
    <lineage>
        <taxon>Bacteria</taxon>
        <taxon>Pseudomonadati</taxon>
        <taxon>Planctomycetota</taxon>
        <taxon>Planctomycetia</taxon>
        <taxon>Planctomycetales</taxon>
        <taxon>Planctomycetaceae</taxon>
        <taxon>Alienimonas</taxon>
    </lineage>
</organism>
<accession>A0ABX1VAZ0</accession>
<evidence type="ECO:0000256" key="6">
    <source>
        <dbReference type="SAM" id="Phobius"/>
    </source>
</evidence>
<keyword evidence="3 6" id="KW-0812">Transmembrane</keyword>
<dbReference type="RefSeq" id="WP_171184404.1">
    <property type="nucleotide sequence ID" value="NZ_WTPX01000020.1"/>
</dbReference>
<evidence type="ECO:0000256" key="1">
    <source>
        <dbReference type="ARBA" id="ARBA00004651"/>
    </source>
</evidence>
<evidence type="ECO:0000256" key="3">
    <source>
        <dbReference type="ARBA" id="ARBA00022692"/>
    </source>
</evidence>
<evidence type="ECO:0000259" key="7">
    <source>
        <dbReference type="Pfam" id="PF13396"/>
    </source>
</evidence>
<keyword evidence="5 6" id="KW-0472">Membrane</keyword>
<evidence type="ECO:0000256" key="4">
    <source>
        <dbReference type="ARBA" id="ARBA00022989"/>
    </source>
</evidence>
<evidence type="ECO:0000256" key="5">
    <source>
        <dbReference type="ARBA" id="ARBA00023136"/>
    </source>
</evidence>
<comment type="caution">
    <text evidence="8">The sequence shown here is derived from an EMBL/GenBank/DDBJ whole genome shotgun (WGS) entry which is preliminary data.</text>
</comment>
<feature type="domain" description="Cardiolipin synthase N-terminal" evidence="7">
    <location>
        <begin position="48"/>
        <end position="90"/>
    </location>
</feature>
<proteinExistence type="predicted"/>
<keyword evidence="2" id="KW-1003">Cell membrane</keyword>
<evidence type="ECO:0000256" key="2">
    <source>
        <dbReference type="ARBA" id="ARBA00022475"/>
    </source>
</evidence>
<dbReference type="Proteomes" id="UP000609651">
    <property type="component" value="Unassembled WGS sequence"/>
</dbReference>
<keyword evidence="4 6" id="KW-1133">Transmembrane helix</keyword>
<feature type="transmembrane region" description="Helical" evidence="6">
    <location>
        <begin position="68"/>
        <end position="88"/>
    </location>
</feature>
<gene>
    <name evidence="8" type="ORF">LzC2_09950</name>
</gene>
<dbReference type="EMBL" id="WTPX01000020">
    <property type="protein sequence ID" value="NNJ24933.1"/>
    <property type="molecule type" value="Genomic_DNA"/>
</dbReference>
<feature type="transmembrane region" description="Helical" evidence="6">
    <location>
        <begin position="27"/>
        <end position="56"/>
    </location>
</feature>
<comment type="subcellular location">
    <subcellularLocation>
        <location evidence="1">Cell membrane</location>
        <topology evidence="1">Multi-pass membrane protein</topology>
    </subcellularLocation>
</comment>
<keyword evidence="9" id="KW-1185">Reference proteome</keyword>
<sequence length="95" mass="10002">MSLAPLLSVPALVPMLAQVEQEIGVGGAVGGGLCFLLIIAFAILSLVAFVWAIVDIAKREDLDGTMKLVWILVVLFTGVLGAVIYYFVGRSPKVG</sequence>
<reference evidence="8 9" key="1">
    <citation type="journal article" date="2020" name="Syst. Appl. Microbiol.">
        <title>Alienimonas chondri sp. nov., a novel planctomycete isolated from the biofilm of the red alga Chondrus crispus.</title>
        <authorList>
            <person name="Vitorino I."/>
            <person name="Albuquerque L."/>
            <person name="Wiegand S."/>
            <person name="Kallscheuer N."/>
            <person name="da Costa M.S."/>
            <person name="Lobo-da-Cunha A."/>
            <person name="Jogler C."/>
            <person name="Lage O.M."/>
        </authorList>
    </citation>
    <scope>NUCLEOTIDE SEQUENCE [LARGE SCALE GENOMIC DNA]</scope>
    <source>
        <strain evidence="8 9">LzC2</strain>
    </source>
</reference>
<evidence type="ECO:0000313" key="8">
    <source>
        <dbReference type="EMBL" id="NNJ24933.1"/>
    </source>
</evidence>
<protein>
    <recommendedName>
        <fullName evidence="7">Cardiolipin synthase N-terminal domain-containing protein</fullName>
    </recommendedName>
</protein>
<name>A0ABX1VAZ0_9PLAN</name>